<dbReference type="SUPFAM" id="SSF57756">
    <property type="entry name" value="Retrovirus zinc finger-like domains"/>
    <property type="match status" value="1"/>
</dbReference>
<dbReference type="PANTHER" id="PTHR33194:SF4">
    <property type="entry name" value="CCHC-TYPE DOMAIN-CONTAINING PROTEIN"/>
    <property type="match status" value="1"/>
</dbReference>
<feature type="region of interest" description="Disordered" evidence="1">
    <location>
        <begin position="423"/>
        <end position="480"/>
    </location>
</feature>
<sequence length="480" mass="53780">MRSGRVLHTQPRPGPSGRVETNRLGNAAEEQEVAPAQEIHADAPAQPETEGNPADDAAAPEDRRNVPANPPLIQRHLQGLGIDLSEEILRQIVDDLTRRVRERMVTNGTAAATTDQPPAAPATKTEEEKQAELEKFLPPAVRSTKEPRSYRPEDDASLWIKQYEIASVLNGWNDQFNLATVELYMTGTALQWAQNCLPGLTQWKAFKKAFLARFDIGRVAKAKSQLRRLIRDEEQPLLDHLENVQWLCHQVDPAMSDADIIERFSDTISGADYADLQGEAATKSLRRLRAVLEARKHQAATRNKAPQATQPRPTIAAVSSSGGSYDRLSSPSNDRGRSPRREPSQGRTPERSSERYGGVRSRNPDHRQPDGYRYRNPSQGRRQSDDHMYRAIFEGDRRSWDNKPICNYCDRVGHVQKHCRDKANRVPAARAPNRFGTNTRSPGRPQTENGYRPPHRSPSPYGDRQSDRAPSPGNGSRRGS</sequence>
<gene>
    <name evidence="4" type="primary">LOC108864124</name>
</gene>
<proteinExistence type="predicted"/>
<feature type="compositionally biased region" description="Low complexity" evidence="1">
    <location>
        <begin position="109"/>
        <end position="123"/>
    </location>
</feature>
<feature type="compositionally biased region" description="Low complexity" evidence="1">
    <location>
        <begin position="319"/>
        <end position="332"/>
    </location>
</feature>
<evidence type="ECO:0000313" key="4">
    <source>
        <dbReference type="RefSeq" id="XP_018494634.1"/>
    </source>
</evidence>
<feature type="compositionally biased region" description="Basic and acidic residues" evidence="1">
    <location>
        <begin position="362"/>
        <end position="373"/>
    </location>
</feature>
<feature type="compositionally biased region" description="Basic and acidic residues" evidence="1">
    <location>
        <begin position="124"/>
        <end position="133"/>
    </location>
</feature>
<dbReference type="KEGG" id="goe:108864124"/>
<dbReference type="GeneID" id="108864124"/>
<dbReference type="InterPro" id="IPR005162">
    <property type="entry name" value="Retrotrans_gag_dom"/>
</dbReference>
<keyword evidence="3" id="KW-1185">Reference proteome</keyword>
<feature type="region of interest" description="Disordered" evidence="1">
    <location>
        <begin position="105"/>
        <end position="133"/>
    </location>
</feature>
<feature type="compositionally biased region" description="Polar residues" evidence="1">
    <location>
        <begin position="435"/>
        <end position="449"/>
    </location>
</feature>
<dbReference type="AlphaFoldDB" id="A0AAJ7P9J7"/>
<dbReference type="PANTHER" id="PTHR33194">
    <property type="entry name" value="ZINC KNUCKLE DOMAINCONTAINING PROTEIN"/>
    <property type="match status" value="1"/>
</dbReference>
<evidence type="ECO:0000256" key="1">
    <source>
        <dbReference type="SAM" id="MobiDB-lite"/>
    </source>
</evidence>
<organism evidence="3 4">
    <name type="scientific">Galendromus occidentalis</name>
    <name type="common">western predatory mite</name>
    <dbReference type="NCBI Taxonomy" id="34638"/>
    <lineage>
        <taxon>Eukaryota</taxon>
        <taxon>Metazoa</taxon>
        <taxon>Ecdysozoa</taxon>
        <taxon>Arthropoda</taxon>
        <taxon>Chelicerata</taxon>
        <taxon>Arachnida</taxon>
        <taxon>Acari</taxon>
        <taxon>Parasitiformes</taxon>
        <taxon>Mesostigmata</taxon>
        <taxon>Gamasina</taxon>
        <taxon>Phytoseioidea</taxon>
        <taxon>Phytoseiidae</taxon>
        <taxon>Typhlodrominae</taxon>
        <taxon>Galendromus</taxon>
    </lineage>
</organism>
<feature type="region of interest" description="Disordered" evidence="1">
    <location>
        <begin position="1"/>
        <end position="71"/>
    </location>
</feature>
<dbReference type="Pfam" id="PF03732">
    <property type="entry name" value="Retrotrans_gag"/>
    <property type="match status" value="1"/>
</dbReference>
<dbReference type="Proteomes" id="UP000694867">
    <property type="component" value="Unplaced"/>
</dbReference>
<feature type="compositionally biased region" description="Basic and acidic residues" evidence="1">
    <location>
        <begin position="334"/>
        <end position="354"/>
    </location>
</feature>
<dbReference type="GO" id="GO:0008270">
    <property type="term" value="F:zinc ion binding"/>
    <property type="evidence" value="ECO:0007669"/>
    <property type="project" value="InterPro"/>
</dbReference>
<feature type="region of interest" description="Disordered" evidence="1">
    <location>
        <begin position="295"/>
        <end position="386"/>
    </location>
</feature>
<feature type="compositionally biased region" description="Polar residues" evidence="1">
    <location>
        <begin position="300"/>
        <end position="312"/>
    </location>
</feature>
<accession>A0AAJ7P9J7</accession>
<dbReference type="RefSeq" id="XP_018494634.1">
    <property type="nucleotide sequence ID" value="XM_018639118.1"/>
</dbReference>
<name>A0AAJ7P9J7_9ACAR</name>
<feature type="compositionally biased region" description="Low complexity" evidence="1">
    <location>
        <begin position="425"/>
        <end position="434"/>
    </location>
</feature>
<evidence type="ECO:0000259" key="2">
    <source>
        <dbReference type="Pfam" id="PF03732"/>
    </source>
</evidence>
<feature type="domain" description="Retrotransposon gag" evidence="2">
    <location>
        <begin position="183"/>
        <end position="265"/>
    </location>
</feature>
<reference evidence="4" key="1">
    <citation type="submission" date="2025-08" db="UniProtKB">
        <authorList>
            <consortium name="RefSeq"/>
        </authorList>
    </citation>
    <scope>IDENTIFICATION</scope>
</reference>
<protein>
    <submittedName>
        <fullName evidence="4">Uncharacterized protein LOC108864124</fullName>
    </submittedName>
</protein>
<evidence type="ECO:0000313" key="3">
    <source>
        <dbReference type="Proteomes" id="UP000694867"/>
    </source>
</evidence>
<dbReference type="InterPro" id="IPR036875">
    <property type="entry name" value="Znf_CCHC_sf"/>
</dbReference>
<dbReference type="GO" id="GO:0003676">
    <property type="term" value="F:nucleic acid binding"/>
    <property type="evidence" value="ECO:0007669"/>
    <property type="project" value="InterPro"/>
</dbReference>